<dbReference type="Gene3D" id="3.40.50.300">
    <property type="entry name" value="P-loop containing nucleotide triphosphate hydrolases"/>
    <property type="match status" value="2"/>
</dbReference>
<dbReference type="PANTHER" id="PTHR42957">
    <property type="entry name" value="HELICASE MJ1565-RELATED"/>
    <property type="match status" value="1"/>
</dbReference>
<keyword evidence="2" id="KW-0067">ATP-binding</keyword>
<evidence type="ECO:0000313" key="2">
    <source>
        <dbReference type="EMBL" id="QNM00374.1"/>
    </source>
</evidence>
<keyword evidence="3" id="KW-1185">Reference proteome</keyword>
<dbReference type="SUPFAM" id="SSF52540">
    <property type="entry name" value="P-loop containing nucleoside triphosphate hydrolases"/>
    <property type="match status" value="1"/>
</dbReference>
<accession>A0A7G9FP92</accession>
<evidence type="ECO:0000313" key="3">
    <source>
        <dbReference type="Proteomes" id="UP000515819"/>
    </source>
</evidence>
<dbReference type="InterPro" id="IPR027417">
    <property type="entry name" value="P-loop_NTPase"/>
</dbReference>
<gene>
    <name evidence="2" type="ORF">H9Q76_03580</name>
</gene>
<proteinExistence type="predicted"/>
<protein>
    <submittedName>
        <fullName evidence="2">ATP-binding protein</fullName>
    </submittedName>
</protein>
<dbReference type="AlphaFoldDB" id="A0A7G9FP92"/>
<name>A0A7G9FP92_9FIRM</name>
<dbReference type="KEGG" id="wcp:H9Q76_03580"/>
<evidence type="ECO:0000259" key="1">
    <source>
        <dbReference type="Pfam" id="PF01935"/>
    </source>
</evidence>
<dbReference type="EMBL" id="CP060632">
    <property type="protein sequence ID" value="QNM00374.1"/>
    <property type="molecule type" value="Genomic_DNA"/>
</dbReference>
<organism evidence="2 3">
    <name type="scientific">Wujia chipingensis</name>
    <dbReference type="NCBI Taxonomy" id="2763670"/>
    <lineage>
        <taxon>Bacteria</taxon>
        <taxon>Bacillati</taxon>
        <taxon>Bacillota</taxon>
        <taxon>Clostridia</taxon>
        <taxon>Lachnospirales</taxon>
        <taxon>Lachnospiraceae</taxon>
        <taxon>Wujia</taxon>
    </lineage>
</organism>
<keyword evidence="2" id="KW-0547">Nucleotide-binding</keyword>
<feature type="domain" description="Helicase HerA central" evidence="1">
    <location>
        <begin position="368"/>
        <end position="595"/>
    </location>
</feature>
<sequence>MANYYTHIYEDFLAHTDEIYDFLSGEYMEGFNGRWMSYENDYDVLSNMRYVEIASYRKLQNDDRNISEIKRAVLDTLSSYHNIGAAVAYIIVSIDGMQKIYLASETTPGIDNALRNALPSMNCMNKFITDIDRRRISRCSGIVTGKVSIENDIVDSIMNVMQDMDSMVCILARPVENVKMRRIQNSIYELLNLSQSFLNINNTFGSGSRIEIHNDFPGNSRLANYLEKLKEYYNNLVGGLWESVVWFTASNVTDAQKLGTTLAGCLKSEDTLGLENVKYFFIDRNEFARNRMIIPQARYAIPTYNIDQSLLKGSLVSYVSGNDLASLFQLPLYSHRGLEVIDTNVSSDSKHDFRYNMAPVTDVAQSFELGVMSNSKQPYRVEFNSLLRHVLVTGATGGGKTNTVMSILENVYRSSKTFCVIEPAKKDYWKMMNVVDDLYVFSSGYDARPLLINPLEPEDGVKIGNHIDELMYAFSGAFDLEKRIGIEFKGLLTYTYKKFNWLCSDIAIKNRQKYPTIKDVLNNLDEYSDNYIRSGREVKQDIEGALSARLNDLMNTGCLDSRGSDKQITGEFLCNHCCVIELDDLSLEMKPFVANILLIQINEYIRKQNGSRSLKSVLVLEEAHNIISNILPGTEISSKALASQYFTSMLTELREYGIGIVIADQSPSKLNMEAVNTTGTKIIHATASEKDVDMVAYHLRLNEYQRGLLSMLGCGQAVISSLGNEIAAQVDVGQRCHDKILNLAYLYCEKGLFGRDERIERIVPLDINTRMFIEKVMMNRYDRNVVTRMVDEFFGRYNLNVHDKLCALGYIVTNYNSNNYGMREKRIVLYAYAIGSGVI</sequence>
<dbReference type="InterPro" id="IPR002789">
    <property type="entry name" value="HerA_central"/>
</dbReference>
<dbReference type="InterPro" id="IPR008571">
    <property type="entry name" value="HerA-like"/>
</dbReference>
<dbReference type="PANTHER" id="PTHR42957:SF1">
    <property type="entry name" value="HELICASE MJ1565-RELATED"/>
    <property type="match status" value="1"/>
</dbReference>
<dbReference type="Pfam" id="PF01935">
    <property type="entry name" value="DUF87"/>
    <property type="match status" value="1"/>
</dbReference>
<reference evidence="2 3" key="1">
    <citation type="submission" date="2020-08" db="EMBL/GenBank/DDBJ databases">
        <authorList>
            <person name="Liu C."/>
            <person name="Sun Q."/>
        </authorList>
    </citation>
    <scope>NUCLEOTIDE SEQUENCE [LARGE SCALE GENOMIC DNA]</scope>
    <source>
        <strain evidence="2 3">NSJ-4</strain>
    </source>
</reference>
<dbReference type="Proteomes" id="UP000515819">
    <property type="component" value="Chromosome"/>
</dbReference>
<dbReference type="CDD" id="cd01127">
    <property type="entry name" value="TrwB_TraG_TraD_VirD4"/>
    <property type="match status" value="1"/>
</dbReference>
<dbReference type="GO" id="GO:0005524">
    <property type="term" value="F:ATP binding"/>
    <property type="evidence" value="ECO:0007669"/>
    <property type="project" value="UniProtKB-KW"/>
</dbReference>
<dbReference type="RefSeq" id="WP_249321645.1">
    <property type="nucleotide sequence ID" value="NZ_CP060632.1"/>
</dbReference>